<dbReference type="InterPro" id="IPR012341">
    <property type="entry name" value="6hp_glycosidase-like_sf"/>
</dbReference>
<organism evidence="2 3">
    <name type="scientific">Pseudonocardia halophobica</name>
    <dbReference type="NCBI Taxonomy" id="29401"/>
    <lineage>
        <taxon>Bacteria</taxon>
        <taxon>Bacillati</taxon>
        <taxon>Actinomycetota</taxon>
        <taxon>Actinomycetes</taxon>
        <taxon>Pseudonocardiales</taxon>
        <taxon>Pseudonocardiaceae</taxon>
        <taxon>Pseudonocardia</taxon>
    </lineage>
</organism>
<evidence type="ECO:0000313" key="3">
    <source>
        <dbReference type="Proteomes" id="UP001143463"/>
    </source>
</evidence>
<dbReference type="PANTHER" id="PTHR10412">
    <property type="entry name" value="MANNOSYL-OLIGOSACCHARIDE GLUCOSIDASE"/>
    <property type="match status" value="1"/>
</dbReference>
<dbReference type="PANTHER" id="PTHR10412:SF10">
    <property type="entry name" value="GLYCOSYL HYDROLASE FAMILY 63 C-TERMINAL DOMAIN-CONTAINING PROTEIN"/>
    <property type="match status" value="1"/>
</dbReference>
<dbReference type="SUPFAM" id="SSF48208">
    <property type="entry name" value="Six-hairpin glycosidases"/>
    <property type="match status" value="1"/>
</dbReference>
<reference evidence="2" key="1">
    <citation type="journal article" date="2014" name="Int. J. Syst. Evol. Microbiol.">
        <title>Complete genome sequence of Corynebacterium casei LMG S-19264T (=DSM 44701T), isolated from a smear-ripened cheese.</title>
        <authorList>
            <consortium name="US DOE Joint Genome Institute (JGI-PGF)"/>
            <person name="Walter F."/>
            <person name="Albersmeier A."/>
            <person name="Kalinowski J."/>
            <person name="Ruckert C."/>
        </authorList>
    </citation>
    <scope>NUCLEOTIDE SEQUENCE</scope>
    <source>
        <strain evidence="2">VKM Ac-1069</strain>
    </source>
</reference>
<evidence type="ECO:0000313" key="2">
    <source>
        <dbReference type="EMBL" id="GLL12629.1"/>
    </source>
</evidence>
<evidence type="ECO:0000259" key="1">
    <source>
        <dbReference type="Pfam" id="PF22422"/>
    </source>
</evidence>
<gene>
    <name evidence="2" type="ORF">GCM10017577_37700</name>
</gene>
<dbReference type="InterPro" id="IPR004888">
    <property type="entry name" value="Glycoside_hydrolase_63"/>
</dbReference>
<keyword evidence="3" id="KW-1185">Reference proteome</keyword>
<dbReference type="GO" id="GO:0004573">
    <property type="term" value="F:Glc3Man9GlcNAc2 oligosaccharide glucosidase activity"/>
    <property type="evidence" value="ECO:0007669"/>
    <property type="project" value="InterPro"/>
</dbReference>
<dbReference type="AlphaFoldDB" id="A0A9W6NX82"/>
<dbReference type="GO" id="GO:0009311">
    <property type="term" value="P:oligosaccharide metabolic process"/>
    <property type="evidence" value="ECO:0007669"/>
    <property type="project" value="InterPro"/>
</dbReference>
<dbReference type="InterPro" id="IPR008928">
    <property type="entry name" value="6-hairpin_glycosidase_sf"/>
</dbReference>
<sequence length="907" mass="100928">MDDGDGGGAVGAESERVRGFASLDEGLRSGDPWYRWGPYLSERQWGTVREDYSPDGEAWSYLPHDRARSQAYRWGEDGLAGFSDVEQRLCLGLALWNGRDPILKERIFGLTGPEGNHGEDAKEYWWYLDAVPSHAWNRWRYHYPQGAFPYEDLVATNGARGRHDPEYELLDTGVFDDDRYWVVEVHYAKADPDDLLVTVEVTNAGPERAELHVLPTLWFRNTWSWEPDATPPAMRATGPATVAVPHPFLGGLELAAGPAPDGAGPDLLFCDNETNLRRLYGTPGPEYPKDGINDHVVRGAATVNPEGAGTKCAVRYRLAVDPGGTVELRLRLRPADRPGDLGEEFTRVRDRRRAEADEFYAELTPAAASADEANVMRQAFAGLLWSKQFYHYDVARWLDGDPGQPRPPASREHGRNARWRTFNSFDVMSMPDKWEYPWFASWDLAFHCVALAHVDPGFAKYQLILVCREWFQHPDGALPAYEWDFGDINPPVQAWAALEVFALDGARDVDFLSRVFDKLLVNFTWWVNLQDSDGSNVFEGGFLGLDNIGPIDRSHLPPGFVLEQSDATGWMAAYALAMGVMAAVLRAAGQRPADDLVRKFLEHLAAIRGAVEAEGLWDPETGLFADRLLAPDGTVVPVAVRSMVGVIPMLAAGVADETTLRRAAAAGKHVSRLLDRKGLDDEADLAARGLLRGGPGNRQLLLGVVGVDKLESLFTQLFDPAEFLSPHGLRSVSAYHREHPYVLDAPGLHAEIDYEPAESTVAMFGGNSNWRGPVWFPVNHLVVTSLERYHRFFGDDHTVEYPTGSGKRLRLDEVVADLWERLVSLFLVGDGGRRPCFGGVERLQRDPRWKDNLLFNEYFHGDDGAGLGASHQTGWTGLVADVIRRRHGAVDPVGDVLRTLRERGPDR</sequence>
<dbReference type="EMBL" id="BSFQ01000015">
    <property type="protein sequence ID" value="GLL12629.1"/>
    <property type="molecule type" value="Genomic_DNA"/>
</dbReference>
<reference evidence="2" key="2">
    <citation type="submission" date="2023-01" db="EMBL/GenBank/DDBJ databases">
        <authorList>
            <person name="Sun Q."/>
            <person name="Evtushenko L."/>
        </authorList>
    </citation>
    <scope>NUCLEOTIDE SEQUENCE</scope>
    <source>
        <strain evidence="2">VKM Ac-1069</strain>
    </source>
</reference>
<proteinExistence type="predicted"/>
<dbReference type="InterPro" id="IPR054491">
    <property type="entry name" value="MGH1-like_GH"/>
</dbReference>
<accession>A0A9W6NX82</accession>
<protein>
    <submittedName>
        <fullName evidence="2">Glucosidase</fullName>
    </submittedName>
</protein>
<feature type="domain" description="Mannosylglycerate hydrolase MGH1-like glycoside hydrolase" evidence="1">
    <location>
        <begin position="436"/>
        <end position="536"/>
    </location>
</feature>
<name>A0A9W6NX82_9PSEU</name>
<dbReference type="Pfam" id="PF22422">
    <property type="entry name" value="MGH1-like_GH"/>
    <property type="match status" value="1"/>
</dbReference>
<comment type="caution">
    <text evidence="2">The sequence shown here is derived from an EMBL/GenBank/DDBJ whole genome shotgun (WGS) entry which is preliminary data.</text>
</comment>
<dbReference type="Proteomes" id="UP001143463">
    <property type="component" value="Unassembled WGS sequence"/>
</dbReference>
<dbReference type="Gene3D" id="1.50.10.10">
    <property type="match status" value="2"/>
</dbReference>